<evidence type="ECO:0000313" key="4">
    <source>
        <dbReference type="EMBL" id="CAA9278078.1"/>
    </source>
</evidence>
<dbReference type="InterPro" id="IPR000182">
    <property type="entry name" value="GNAT_dom"/>
</dbReference>
<organism evidence="4">
    <name type="scientific">uncultured Cytophagales bacterium</name>
    <dbReference type="NCBI Taxonomy" id="158755"/>
    <lineage>
        <taxon>Bacteria</taxon>
        <taxon>Pseudomonadati</taxon>
        <taxon>Bacteroidota</taxon>
        <taxon>Sphingobacteriia</taxon>
        <taxon>Sphingobacteriales</taxon>
        <taxon>environmental samples</taxon>
    </lineage>
</organism>
<evidence type="ECO:0000256" key="2">
    <source>
        <dbReference type="ARBA" id="ARBA00023315"/>
    </source>
</evidence>
<dbReference type="CDD" id="cd04301">
    <property type="entry name" value="NAT_SF"/>
    <property type="match status" value="1"/>
</dbReference>
<dbReference type="SUPFAM" id="SSF55729">
    <property type="entry name" value="Acyl-CoA N-acyltransferases (Nat)"/>
    <property type="match status" value="1"/>
</dbReference>
<keyword evidence="1" id="KW-0808">Transferase</keyword>
<dbReference type="Pfam" id="PF00583">
    <property type="entry name" value="Acetyltransf_1"/>
    <property type="match status" value="1"/>
</dbReference>
<sequence length="167" mass="18962">MQVTTKLPVTIRPLLPEEQAFLREMIYEAMYIPAEEEHPPREIVDQPPIRKYIADWGRCGDAGWVASCNGRLIGAAWYRLFSEDDPGYGFINVQTPELSIALHPGFRDQGVGSKLLKTLLRHAATQGFPALSLSVDVRNPAARLYGRLGFEEVERIGYVSLMHYRFR</sequence>
<dbReference type="EMBL" id="CADCTQ010000298">
    <property type="protein sequence ID" value="CAA9278078.1"/>
    <property type="molecule type" value="Genomic_DNA"/>
</dbReference>
<evidence type="ECO:0000256" key="1">
    <source>
        <dbReference type="ARBA" id="ARBA00022679"/>
    </source>
</evidence>
<reference evidence="4" key="1">
    <citation type="submission" date="2020-02" db="EMBL/GenBank/DDBJ databases">
        <authorList>
            <person name="Meier V. D."/>
        </authorList>
    </citation>
    <scope>NUCLEOTIDE SEQUENCE</scope>
    <source>
        <strain evidence="4">AVDCRST_MAG56</strain>
    </source>
</reference>
<feature type="domain" description="N-acetyltransferase" evidence="3">
    <location>
        <begin position="9"/>
        <end position="167"/>
    </location>
</feature>
<dbReference type="GO" id="GO:0016747">
    <property type="term" value="F:acyltransferase activity, transferring groups other than amino-acyl groups"/>
    <property type="evidence" value="ECO:0007669"/>
    <property type="project" value="InterPro"/>
</dbReference>
<name>A0A6J4JII2_9SPHI</name>
<protein>
    <recommendedName>
        <fullName evidence="3">N-acetyltransferase domain-containing protein</fullName>
    </recommendedName>
</protein>
<dbReference type="PROSITE" id="PS51186">
    <property type="entry name" value="GNAT"/>
    <property type="match status" value="1"/>
</dbReference>
<dbReference type="Gene3D" id="3.40.630.30">
    <property type="match status" value="1"/>
</dbReference>
<accession>A0A6J4JII2</accession>
<gene>
    <name evidence="4" type="ORF">AVDCRST_MAG56-3521</name>
</gene>
<proteinExistence type="predicted"/>
<dbReference type="InterPro" id="IPR016181">
    <property type="entry name" value="Acyl_CoA_acyltransferase"/>
</dbReference>
<evidence type="ECO:0000259" key="3">
    <source>
        <dbReference type="PROSITE" id="PS51186"/>
    </source>
</evidence>
<dbReference type="PANTHER" id="PTHR43877">
    <property type="entry name" value="AMINOALKYLPHOSPHONATE N-ACETYLTRANSFERASE-RELATED-RELATED"/>
    <property type="match status" value="1"/>
</dbReference>
<dbReference type="AlphaFoldDB" id="A0A6J4JII2"/>
<keyword evidence="2" id="KW-0012">Acyltransferase</keyword>
<dbReference type="InterPro" id="IPR050832">
    <property type="entry name" value="Bact_Acetyltransf"/>
</dbReference>